<proteinExistence type="predicted"/>
<feature type="compositionally biased region" description="Low complexity" evidence="1">
    <location>
        <begin position="275"/>
        <end position="293"/>
    </location>
</feature>
<dbReference type="eggNOG" id="ENOG502SNNV">
    <property type="taxonomic scope" value="Eukaryota"/>
</dbReference>
<protein>
    <submittedName>
        <fullName evidence="2">Uncharacterized protein</fullName>
    </submittedName>
</protein>
<feature type="compositionally biased region" description="Low complexity" evidence="1">
    <location>
        <begin position="106"/>
        <end position="121"/>
    </location>
</feature>
<dbReference type="RefSeq" id="XP_007723192.1">
    <property type="nucleotide sequence ID" value="XM_007725002.1"/>
</dbReference>
<feature type="compositionally biased region" description="Polar residues" evidence="1">
    <location>
        <begin position="260"/>
        <end position="274"/>
    </location>
</feature>
<dbReference type="HOGENOM" id="CLU_044488_0_0_1"/>
<feature type="region of interest" description="Disordered" evidence="1">
    <location>
        <begin position="260"/>
        <end position="293"/>
    </location>
</feature>
<feature type="region of interest" description="Disordered" evidence="1">
    <location>
        <begin position="1"/>
        <end position="123"/>
    </location>
</feature>
<dbReference type="EMBL" id="AMWN01000003">
    <property type="protein sequence ID" value="EXJ90998.1"/>
    <property type="molecule type" value="Genomic_DNA"/>
</dbReference>
<accession>W9YEP0</accession>
<dbReference type="GeneID" id="19158991"/>
<evidence type="ECO:0000313" key="3">
    <source>
        <dbReference type="Proteomes" id="UP000019484"/>
    </source>
</evidence>
<evidence type="ECO:0000256" key="1">
    <source>
        <dbReference type="SAM" id="MobiDB-lite"/>
    </source>
</evidence>
<feature type="compositionally biased region" description="Polar residues" evidence="1">
    <location>
        <begin position="27"/>
        <end position="39"/>
    </location>
</feature>
<dbReference type="OrthoDB" id="3858188at2759"/>
<reference evidence="2 3" key="1">
    <citation type="submission" date="2013-03" db="EMBL/GenBank/DDBJ databases">
        <title>The Genome Sequence of Capronia coronata CBS 617.96.</title>
        <authorList>
            <consortium name="The Broad Institute Genomics Platform"/>
            <person name="Cuomo C."/>
            <person name="de Hoog S."/>
            <person name="Gorbushina A."/>
            <person name="Walker B."/>
            <person name="Young S.K."/>
            <person name="Zeng Q."/>
            <person name="Gargeya S."/>
            <person name="Fitzgerald M."/>
            <person name="Haas B."/>
            <person name="Abouelleil A."/>
            <person name="Allen A.W."/>
            <person name="Alvarado L."/>
            <person name="Arachchi H.M."/>
            <person name="Berlin A.M."/>
            <person name="Chapman S.B."/>
            <person name="Gainer-Dewar J."/>
            <person name="Goldberg J."/>
            <person name="Griggs A."/>
            <person name="Gujja S."/>
            <person name="Hansen M."/>
            <person name="Howarth C."/>
            <person name="Imamovic A."/>
            <person name="Ireland A."/>
            <person name="Larimer J."/>
            <person name="McCowan C."/>
            <person name="Murphy C."/>
            <person name="Pearson M."/>
            <person name="Poon T.W."/>
            <person name="Priest M."/>
            <person name="Roberts A."/>
            <person name="Saif S."/>
            <person name="Shea T."/>
            <person name="Sisk P."/>
            <person name="Sykes S."/>
            <person name="Wortman J."/>
            <person name="Nusbaum C."/>
            <person name="Birren B."/>
        </authorList>
    </citation>
    <scope>NUCLEOTIDE SEQUENCE [LARGE SCALE GENOMIC DNA]</scope>
    <source>
        <strain evidence="2 3">CBS 617.96</strain>
    </source>
</reference>
<name>W9YEP0_9EURO</name>
<organism evidence="2 3">
    <name type="scientific">Capronia coronata CBS 617.96</name>
    <dbReference type="NCBI Taxonomy" id="1182541"/>
    <lineage>
        <taxon>Eukaryota</taxon>
        <taxon>Fungi</taxon>
        <taxon>Dikarya</taxon>
        <taxon>Ascomycota</taxon>
        <taxon>Pezizomycotina</taxon>
        <taxon>Eurotiomycetes</taxon>
        <taxon>Chaetothyriomycetidae</taxon>
        <taxon>Chaetothyriales</taxon>
        <taxon>Herpotrichiellaceae</taxon>
        <taxon>Capronia</taxon>
    </lineage>
</organism>
<comment type="caution">
    <text evidence="2">The sequence shown here is derived from an EMBL/GenBank/DDBJ whole genome shotgun (WGS) entry which is preliminary data.</text>
</comment>
<feature type="region of interest" description="Disordered" evidence="1">
    <location>
        <begin position="436"/>
        <end position="455"/>
    </location>
</feature>
<sequence>MTKLKQDLTASRWASPEVRREREFQSRAWTRTPSPHKNTINNSSSSIKDAEQPYSHSHHTPDPLFSMSTQPSIAAENGGQVAGTGLPPKSTAATTTTPLPSDIRHGGIPAPSSAPPTGTTPNVPLSTAQRQYLARQTELQRFRRLFRRLAWKANSLTHWSHRALSLAQEYQNKNHHDTINPLGHPPTTPLDTSSQQRNNLDAVGLGPRATLGRYEMIIDPIEAERQFKIDFFEFYALLERGLVCLLGVWGIVITSTIPNSSSTASHTLRNSTSTAPSRPSRIPDSASASASAPVTVSASTSSSIIGDSRTFHGMPHRFHANVLDALDHPSNPLHDILGSGGGGDVRAYIGVAKEFRNKWKDVEQRPDDSFLGHERAEEEWDRAKVRRYEKVLRDLRLDELLGTVLAGLEEAGRRAEAEVARLERMLGNTATVDARNSRRDVGAGGGAGGEDEDLDMLDAPFEVGVGVGMGERVDRDYDYEMEL</sequence>
<keyword evidence="3" id="KW-1185">Reference proteome</keyword>
<dbReference type="AlphaFoldDB" id="W9YEP0"/>
<dbReference type="Proteomes" id="UP000019484">
    <property type="component" value="Unassembled WGS sequence"/>
</dbReference>
<gene>
    <name evidence="2" type="ORF">A1O1_04105</name>
</gene>
<evidence type="ECO:0000313" key="2">
    <source>
        <dbReference type="EMBL" id="EXJ90998.1"/>
    </source>
</evidence>
<dbReference type="STRING" id="1182541.W9YEP0"/>